<dbReference type="InterPro" id="IPR038416">
    <property type="entry name" value="Ribosom_S30AE_C_sf"/>
</dbReference>
<dbReference type="Gene3D" id="3.30.505.50">
    <property type="entry name" value="Sigma 54 modulation/S30EA ribosomal protein, C-terminal domain"/>
    <property type="match status" value="1"/>
</dbReference>
<dbReference type="InterPro" id="IPR032528">
    <property type="entry name" value="Ribosom_S30AE_C"/>
</dbReference>
<comment type="caution">
    <text evidence="2">The sequence shown here is derived from an EMBL/GenBank/DDBJ whole genome shotgun (WGS) entry which is preliminary data.</text>
</comment>
<organism evidence="2 3">
    <name type="scientific">Kribbella orskensis</name>
    <dbReference type="NCBI Taxonomy" id="2512216"/>
    <lineage>
        <taxon>Bacteria</taxon>
        <taxon>Bacillati</taxon>
        <taxon>Actinomycetota</taxon>
        <taxon>Actinomycetes</taxon>
        <taxon>Propionibacteriales</taxon>
        <taxon>Kribbellaceae</taxon>
        <taxon>Kribbella</taxon>
    </lineage>
</organism>
<evidence type="ECO:0000259" key="1">
    <source>
        <dbReference type="Pfam" id="PF16321"/>
    </source>
</evidence>
<reference evidence="2 3" key="1">
    <citation type="journal article" date="2015" name="Stand. Genomic Sci.">
        <title>Genomic Encyclopedia of Bacterial and Archaeal Type Strains, Phase III: the genomes of soil and plant-associated and newly described type strains.</title>
        <authorList>
            <person name="Whitman W.B."/>
            <person name="Woyke T."/>
            <person name="Klenk H.P."/>
            <person name="Zhou Y."/>
            <person name="Lilburn T.G."/>
            <person name="Beck B.J."/>
            <person name="De Vos P."/>
            <person name="Vandamme P."/>
            <person name="Eisen J.A."/>
            <person name="Garrity G."/>
            <person name="Hugenholtz P."/>
            <person name="Kyrpides N.C."/>
        </authorList>
    </citation>
    <scope>NUCLEOTIDE SEQUENCE [LARGE SCALE GENOMIC DNA]</scope>
    <source>
        <strain evidence="2 3">VKM Ac-2538</strain>
    </source>
</reference>
<name>A0ABY2BAA9_9ACTN</name>
<dbReference type="Proteomes" id="UP000295818">
    <property type="component" value="Unassembled WGS sequence"/>
</dbReference>
<protein>
    <submittedName>
        <fullName evidence="2">Sigma 54 modulation/S30EA-like ribosomal protein</fullName>
    </submittedName>
</protein>
<dbReference type="Pfam" id="PF16321">
    <property type="entry name" value="Ribosom_S30AE_C"/>
    <property type="match status" value="1"/>
</dbReference>
<evidence type="ECO:0000313" key="3">
    <source>
        <dbReference type="Proteomes" id="UP000295818"/>
    </source>
</evidence>
<accession>A0ABY2BAA9</accession>
<keyword evidence="3" id="KW-1185">Reference proteome</keyword>
<sequence>MDRTPVPRRTVSEALSRLDLTGRQFEFFADKATGRARVVYARYDGHYAMLSAAVPLSQRR</sequence>
<gene>
    <name evidence="2" type="ORF">EV644_1221</name>
</gene>
<proteinExistence type="predicted"/>
<dbReference type="EMBL" id="SLWM01000022">
    <property type="protein sequence ID" value="TCO13526.1"/>
    <property type="molecule type" value="Genomic_DNA"/>
</dbReference>
<feature type="domain" description="Sigma 54 modulation/S30EA ribosomal protein C-terminal" evidence="1">
    <location>
        <begin position="3"/>
        <end position="47"/>
    </location>
</feature>
<evidence type="ECO:0000313" key="2">
    <source>
        <dbReference type="EMBL" id="TCO13526.1"/>
    </source>
</evidence>